<feature type="transmembrane region" description="Helical" evidence="6">
    <location>
        <begin position="398"/>
        <end position="416"/>
    </location>
</feature>
<gene>
    <name evidence="7" type="ORF">ALECFALPRED_002137</name>
</gene>
<feature type="transmembrane region" description="Helical" evidence="6">
    <location>
        <begin position="292"/>
        <end position="314"/>
    </location>
</feature>
<feature type="transmembrane region" description="Helical" evidence="6">
    <location>
        <begin position="476"/>
        <end position="499"/>
    </location>
</feature>
<evidence type="ECO:0000256" key="6">
    <source>
        <dbReference type="SAM" id="Phobius"/>
    </source>
</evidence>
<feature type="transmembrane region" description="Helical" evidence="6">
    <location>
        <begin position="138"/>
        <end position="161"/>
    </location>
</feature>
<feature type="transmembrane region" description="Helical" evidence="6">
    <location>
        <begin position="92"/>
        <end position="117"/>
    </location>
</feature>
<sequence>MDDQELQPVSNNSILIKSNATTQNGSADRDHADLIRLGKKPVLRRNFGFMSMLGFSCTVLTTWEATLNITPIAAVHDGSTIDEAFSGGPAGLIYGFIIVWAGTAAVFASLSELASMAPTAGGQYHWVSMLAPYSSRKLFSYVTGWLTAWGWQANVASVSYICGTLIQGLITLTHPSYDPKPWHAVLLFWAAVGFAVFVNTVIGRLLPRVEGFILVVHVLGFFAIILPLIFFGQHQDASEMFGTFLNTGKFPTKGLSFMVGIVGTAFPFLGADGAIHMSEEIRNAALVVPRSIMISIFINGALGFAVLLVTLFSLNDIKKVLKTPTGFPYMQVFLDATGSVAGATVMAGIIVVMSFSANIGILATASRMCWSFCRDRGLPGWHFLQHVDPHTALPIRSILFTMLVSILLSLIVLGSSTAFNDLVGLTVAALNSSYLIASGLLLYRRCTGGILPSQMNLASKDSDDAKLVYGPWYIPGIYGIAVNAFACFYLTVLIFFCMWPSELPVSAENMNFTALVTVVVVAFSIGYYYLWARRIYTGPVVEII</sequence>
<dbReference type="OrthoDB" id="3257095at2759"/>
<feature type="transmembrane region" description="Helical" evidence="6">
    <location>
        <begin position="511"/>
        <end position="530"/>
    </location>
</feature>
<evidence type="ECO:0000256" key="4">
    <source>
        <dbReference type="ARBA" id="ARBA00022989"/>
    </source>
</evidence>
<evidence type="ECO:0008006" key="9">
    <source>
        <dbReference type="Google" id="ProtNLM"/>
    </source>
</evidence>
<feature type="transmembrane region" description="Helical" evidence="6">
    <location>
        <begin position="214"/>
        <end position="234"/>
    </location>
</feature>
<reference evidence="7" key="1">
    <citation type="submission" date="2021-03" db="EMBL/GenBank/DDBJ databases">
        <authorList>
            <person name="Tagirdzhanova G."/>
        </authorList>
    </citation>
    <scope>NUCLEOTIDE SEQUENCE</scope>
</reference>
<keyword evidence="3 6" id="KW-0812">Transmembrane</keyword>
<evidence type="ECO:0000256" key="1">
    <source>
        <dbReference type="ARBA" id="ARBA00004141"/>
    </source>
</evidence>
<keyword evidence="4 6" id="KW-1133">Transmembrane helix</keyword>
<evidence type="ECO:0000313" key="7">
    <source>
        <dbReference type="EMBL" id="CAF9922656.1"/>
    </source>
</evidence>
<dbReference type="InterPro" id="IPR002293">
    <property type="entry name" value="AA/rel_permease1"/>
</dbReference>
<feature type="transmembrane region" description="Helical" evidence="6">
    <location>
        <begin position="340"/>
        <end position="365"/>
    </location>
</feature>
<evidence type="ECO:0000256" key="2">
    <source>
        <dbReference type="ARBA" id="ARBA00022448"/>
    </source>
</evidence>
<keyword evidence="2" id="KW-0813">Transport</keyword>
<name>A0A8H3FKJ9_9LECA</name>
<proteinExistence type="predicted"/>
<dbReference type="GO" id="GO:0016020">
    <property type="term" value="C:membrane"/>
    <property type="evidence" value="ECO:0007669"/>
    <property type="project" value="UniProtKB-SubCell"/>
</dbReference>
<evidence type="ECO:0000256" key="3">
    <source>
        <dbReference type="ARBA" id="ARBA00022692"/>
    </source>
</evidence>
<dbReference type="Pfam" id="PF13520">
    <property type="entry name" value="AA_permease_2"/>
    <property type="match status" value="1"/>
</dbReference>
<evidence type="ECO:0000313" key="8">
    <source>
        <dbReference type="Proteomes" id="UP000664203"/>
    </source>
</evidence>
<keyword evidence="5 6" id="KW-0472">Membrane</keyword>
<accession>A0A8H3FKJ9</accession>
<dbReference type="EMBL" id="CAJPDR010000159">
    <property type="protein sequence ID" value="CAF9922656.1"/>
    <property type="molecule type" value="Genomic_DNA"/>
</dbReference>
<dbReference type="PANTHER" id="PTHR45649">
    <property type="entry name" value="AMINO-ACID PERMEASE BAT1"/>
    <property type="match status" value="1"/>
</dbReference>
<dbReference type="AlphaFoldDB" id="A0A8H3FKJ9"/>
<comment type="caution">
    <text evidence="7">The sequence shown here is derived from an EMBL/GenBank/DDBJ whole genome shotgun (WGS) entry which is preliminary data.</text>
</comment>
<dbReference type="GO" id="GO:0022857">
    <property type="term" value="F:transmembrane transporter activity"/>
    <property type="evidence" value="ECO:0007669"/>
    <property type="project" value="InterPro"/>
</dbReference>
<dbReference type="Gene3D" id="1.20.1740.10">
    <property type="entry name" value="Amino acid/polyamine transporter I"/>
    <property type="match status" value="1"/>
</dbReference>
<keyword evidence="8" id="KW-1185">Reference proteome</keyword>
<protein>
    <recommendedName>
        <fullName evidence="9">Amino acid transporter</fullName>
    </recommendedName>
</protein>
<comment type="subcellular location">
    <subcellularLocation>
        <location evidence="1">Membrane</location>
        <topology evidence="1">Multi-pass membrane protein</topology>
    </subcellularLocation>
</comment>
<dbReference type="PIRSF" id="PIRSF006060">
    <property type="entry name" value="AA_transporter"/>
    <property type="match status" value="1"/>
</dbReference>
<evidence type="ECO:0000256" key="5">
    <source>
        <dbReference type="ARBA" id="ARBA00023136"/>
    </source>
</evidence>
<dbReference type="Proteomes" id="UP000664203">
    <property type="component" value="Unassembled WGS sequence"/>
</dbReference>
<feature type="transmembrane region" description="Helical" evidence="6">
    <location>
        <begin position="254"/>
        <end position="271"/>
    </location>
</feature>
<dbReference type="PANTHER" id="PTHR45649:SF1">
    <property type="entry name" value="TRANSPORTER, PUTATIVE (EUROFUNG)-RELATED"/>
    <property type="match status" value="1"/>
</dbReference>
<organism evidence="7 8">
    <name type="scientific">Alectoria fallacina</name>
    <dbReference type="NCBI Taxonomy" id="1903189"/>
    <lineage>
        <taxon>Eukaryota</taxon>
        <taxon>Fungi</taxon>
        <taxon>Dikarya</taxon>
        <taxon>Ascomycota</taxon>
        <taxon>Pezizomycotina</taxon>
        <taxon>Lecanoromycetes</taxon>
        <taxon>OSLEUM clade</taxon>
        <taxon>Lecanoromycetidae</taxon>
        <taxon>Lecanorales</taxon>
        <taxon>Lecanorineae</taxon>
        <taxon>Parmeliaceae</taxon>
        <taxon>Alectoria</taxon>
    </lineage>
</organism>
<feature type="transmembrane region" description="Helical" evidence="6">
    <location>
        <begin position="422"/>
        <end position="443"/>
    </location>
</feature>
<feature type="transmembrane region" description="Helical" evidence="6">
    <location>
        <begin position="181"/>
        <end position="202"/>
    </location>
</feature>